<dbReference type="GO" id="GO:0008270">
    <property type="term" value="F:zinc ion binding"/>
    <property type="evidence" value="ECO:0007669"/>
    <property type="project" value="UniProtKB-KW"/>
</dbReference>
<dbReference type="GO" id="GO:0000978">
    <property type="term" value="F:RNA polymerase II cis-regulatory region sequence-specific DNA binding"/>
    <property type="evidence" value="ECO:0007669"/>
    <property type="project" value="TreeGrafter"/>
</dbReference>
<protein>
    <submittedName>
        <fullName evidence="9">ZNF845 protein</fullName>
    </submittedName>
</protein>
<dbReference type="Pfam" id="PF00096">
    <property type="entry name" value="zf-C2H2"/>
    <property type="match status" value="2"/>
</dbReference>
<evidence type="ECO:0000256" key="2">
    <source>
        <dbReference type="ARBA" id="ARBA00022737"/>
    </source>
</evidence>
<dbReference type="PROSITE" id="PS50157">
    <property type="entry name" value="ZINC_FINGER_C2H2_2"/>
    <property type="match status" value="4"/>
</dbReference>
<dbReference type="SUPFAM" id="SSF57667">
    <property type="entry name" value="beta-beta-alpha zinc fingers"/>
    <property type="match status" value="3"/>
</dbReference>
<keyword evidence="1" id="KW-0479">Metal-binding</keyword>
<proteinExistence type="predicted"/>
<evidence type="ECO:0000313" key="9">
    <source>
        <dbReference type="EMBL" id="CAE7942860.1"/>
    </source>
</evidence>
<evidence type="ECO:0000256" key="4">
    <source>
        <dbReference type="ARBA" id="ARBA00022833"/>
    </source>
</evidence>
<dbReference type="OrthoDB" id="3437960at2759"/>
<feature type="domain" description="C2H2-type" evidence="8">
    <location>
        <begin position="244"/>
        <end position="273"/>
    </location>
</feature>
<name>A0A813CKD3_9DINO</name>
<evidence type="ECO:0000313" key="10">
    <source>
        <dbReference type="Proteomes" id="UP000601435"/>
    </source>
</evidence>
<dbReference type="AlphaFoldDB" id="A0A813CKD3"/>
<comment type="caution">
    <text evidence="9">The sequence shown here is derived from an EMBL/GenBank/DDBJ whole genome shotgun (WGS) entry which is preliminary data.</text>
</comment>
<dbReference type="Proteomes" id="UP000601435">
    <property type="component" value="Unassembled WGS sequence"/>
</dbReference>
<accession>A0A813CKD3</accession>
<dbReference type="GO" id="GO:0000981">
    <property type="term" value="F:DNA-binding transcription factor activity, RNA polymerase II-specific"/>
    <property type="evidence" value="ECO:0007669"/>
    <property type="project" value="TreeGrafter"/>
</dbReference>
<feature type="region of interest" description="Disordered" evidence="7">
    <location>
        <begin position="178"/>
        <end position="207"/>
    </location>
</feature>
<dbReference type="InterPro" id="IPR036236">
    <property type="entry name" value="Znf_C2H2_sf"/>
</dbReference>
<feature type="domain" description="C2H2-type" evidence="8">
    <location>
        <begin position="216"/>
        <end position="243"/>
    </location>
</feature>
<evidence type="ECO:0000256" key="6">
    <source>
        <dbReference type="PROSITE-ProRule" id="PRU00042"/>
    </source>
</evidence>
<feature type="domain" description="C2H2-type" evidence="8">
    <location>
        <begin position="274"/>
        <end position="301"/>
    </location>
</feature>
<keyword evidence="5" id="KW-0539">Nucleus</keyword>
<keyword evidence="4" id="KW-0862">Zinc</keyword>
<reference evidence="9" key="1">
    <citation type="submission" date="2021-02" db="EMBL/GenBank/DDBJ databases">
        <authorList>
            <person name="Dougan E. K."/>
            <person name="Rhodes N."/>
            <person name="Thang M."/>
            <person name="Chan C."/>
        </authorList>
    </citation>
    <scope>NUCLEOTIDE SEQUENCE</scope>
</reference>
<keyword evidence="2" id="KW-0677">Repeat</keyword>
<feature type="domain" description="C2H2-type" evidence="8">
    <location>
        <begin position="302"/>
        <end position="330"/>
    </location>
</feature>
<evidence type="ECO:0000256" key="1">
    <source>
        <dbReference type="ARBA" id="ARBA00022723"/>
    </source>
</evidence>
<dbReference type="InterPro" id="IPR013087">
    <property type="entry name" value="Znf_C2H2_type"/>
</dbReference>
<evidence type="ECO:0000256" key="7">
    <source>
        <dbReference type="SAM" id="MobiDB-lite"/>
    </source>
</evidence>
<evidence type="ECO:0000259" key="8">
    <source>
        <dbReference type="PROSITE" id="PS50157"/>
    </source>
</evidence>
<dbReference type="PROSITE" id="PS00028">
    <property type="entry name" value="ZINC_FINGER_C2H2_1"/>
    <property type="match status" value="4"/>
</dbReference>
<dbReference type="Gene3D" id="3.30.160.60">
    <property type="entry name" value="Classic Zinc Finger"/>
    <property type="match status" value="3"/>
</dbReference>
<dbReference type="PANTHER" id="PTHR24388:SF104">
    <property type="entry name" value="AT-RICH BINDING PROTEIN-RELATED"/>
    <property type="match status" value="1"/>
</dbReference>
<evidence type="ECO:0000256" key="5">
    <source>
        <dbReference type="ARBA" id="ARBA00023242"/>
    </source>
</evidence>
<feature type="compositionally biased region" description="Basic and acidic residues" evidence="7">
    <location>
        <begin position="190"/>
        <end position="207"/>
    </location>
</feature>
<dbReference type="PANTHER" id="PTHR24388">
    <property type="entry name" value="ZINC FINGER PROTEIN"/>
    <property type="match status" value="1"/>
</dbReference>
<dbReference type="EMBL" id="CAJNJA010097863">
    <property type="protein sequence ID" value="CAE7942860.1"/>
    <property type="molecule type" value="Genomic_DNA"/>
</dbReference>
<sequence>MSNGVEDFNFGGFGESSEFAPPAWVAPRELPHIVVRITLLRSGRTLLLTGFDVNICSRNPNHFLRRLMDIRQPISKQRAQMRSFQARDSDSDDELIGADPDEVALARGDLEESVDWFDCEAVSVKKLLPGDALLNCVPDSSSMLEHRSTFAASYLAGEKTQPKLRIWECLGLDDWRRDSRKVDPPPPPPVERRAQKARGSKGDEKREEKVRIVYPRECPHCSKSFPSSTRYHKHVSFHTAAKSFKCDHPGCNKAYKRKVDLEDHKAVHLEVKPFRCTVESCDRSFTTKQSLMSHIGRVHNGLSCTACGLRFRKKAKLQQHWAIVHGARGAHEADGSKVEPGKCPDCGKTFQHRESLEKCAGGFSSQPCEGCALFVSAP</sequence>
<dbReference type="SMART" id="SM00355">
    <property type="entry name" value="ZnF_C2H2"/>
    <property type="match status" value="4"/>
</dbReference>
<keyword evidence="10" id="KW-1185">Reference proteome</keyword>
<evidence type="ECO:0000256" key="3">
    <source>
        <dbReference type="ARBA" id="ARBA00022771"/>
    </source>
</evidence>
<keyword evidence="3 6" id="KW-0863">Zinc-finger</keyword>
<organism evidence="9 10">
    <name type="scientific">Symbiodinium necroappetens</name>
    <dbReference type="NCBI Taxonomy" id="1628268"/>
    <lineage>
        <taxon>Eukaryota</taxon>
        <taxon>Sar</taxon>
        <taxon>Alveolata</taxon>
        <taxon>Dinophyceae</taxon>
        <taxon>Suessiales</taxon>
        <taxon>Symbiodiniaceae</taxon>
        <taxon>Symbiodinium</taxon>
    </lineage>
</organism>
<gene>
    <name evidence="9" type="primary">ZNF845</name>
    <name evidence="9" type="ORF">SNEC2469_LOCUS34821</name>
</gene>
<dbReference type="InterPro" id="IPR050527">
    <property type="entry name" value="Snail/Krueppel_Znf"/>
</dbReference>